<keyword evidence="2" id="KW-1185">Reference proteome</keyword>
<dbReference type="RefSeq" id="WP_181580527.1">
    <property type="nucleotide sequence ID" value="NZ_CP059399.1"/>
</dbReference>
<reference evidence="1 2" key="1">
    <citation type="submission" date="2020-07" db="EMBL/GenBank/DDBJ databases">
        <authorList>
            <person name="Zhuang K."/>
            <person name="Ran Y."/>
        </authorList>
    </citation>
    <scope>NUCLEOTIDE SEQUENCE [LARGE SCALE GENOMIC DNA]</scope>
    <source>
        <strain evidence="1 2">WCH-YHL-001</strain>
    </source>
</reference>
<evidence type="ECO:0000313" key="1">
    <source>
        <dbReference type="EMBL" id="QLY29323.1"/>
    </source>
</evidence>
<name>A0A7D6ZJL8_9NOCA</name>
<dbReference type="Proteomes" id="UP000515512">
    <property type="component" value="Chromosome"/>
</dbReference>
<sequence length="232" mass="25974">MAERDPHAGTPAAALLELLEERVRGVSGYCEHLHRNELPRLSADIARLRTEFAALNARFTAVLAHQHRAEEPDTTTTDHLSHYEITHQLRSFVEQDLRRAATAFLAPGVSYSDRAQLIGRCAAALFEHAEIDRAAIEEIFRSDSIDTAQLEYDIMQRAAEIRQAATDLGHDYRWDFTCEPGTPLDAGTQEPWGVCDPDQPAAFVVVPAYYVSRRLLLKQQVVTSEDPDHLGT</sequence>
<dbReference type="KEGG" id="nhu:H0264_29205"/>
<gene>
    <name evidence="1" type="ORF">H0264_29205</name>
</gene>
<accession>A0A7D6ZJL8</accession>
<proteinExistence type="predicted"/>
<dbReference type="EMBL" id="CP059399">
    <property type="protein sequence ID" value="QLY29323.1"/>
    <property type="molecule type" value="Genomic_DNA"/>
</dbReference>
<organism evidence="1 2">
    <name type="scientific">Nocardia huaxiensis</name>
    <dbReference type="NCBI Taxonomy" id="2755382"/>
    <lineage>
        <taxon>Bacteria</taxon>
        <taxon>Bacillati</taxon>
        <taxon>Actinomycetota</taxon>
        <taxon>Actinomycetes</taxon>
        <taxon>Mycobacteriales</taxon>
        <taxon>Nocardiaceae</taxon>
        <taxon>Nocardia</taxon>
    </lineage>
</organism>
<protein>
    <submittedName>
        <fullName evidence="1">Uncharacterized protein</fullName>
    </submittedName>
</protein>
<dbReference type="AlphaFoldDB" id="A0A7D6ZJL8"/>
<evidence type="ECO:0000313" key="2">
    <source>
        <dbReference type="Proteomes" id="UP000515512"/>
    </source>
</evidence>